<dbReference type="Proteomes" id="UP001219525">
    <property type="component" value="Unassembled WGS sequence"/>
</dbReference>
<accession>A0AAD6UWC1</accession>
<gene>
    <name evidence="2" type="ORF">GGX14DRAFT_588872</name>
</gene>
<evidence type="ECO:0000313" key="3">
    <source>
        <dbReference type="Proteomes" id="UP001219525"/>
    </source>
</evidence>
<protein>
    <submittedName>
        <fullName evidence="2">Uncharacterized protein</fullName>
    </submittedName>
</protein>
<feature type="compositionally biased region" description="Basic and acidic residues" evidence="1">
    <location>
        <begin position="248"/>
        <end position="259"/>
    </location>
</feature>
<evidence type="ECO:0000256" key="1">
    <source>
        <dbReference type="SAM" id="MobiDB-lite"/>
    </source>
</evidence>
<organism evidence="2 3">
    <name type="scientific">Mycena pura</name>
    <dbReference type="NCBI Taxonomy" id="153505"/>
    <lineage>
        <taxon>Eukaryota</taxon>
        <taxon>Fungi</taxon>
        <taxon>Dikarya</taxon>
        <taxon>Basidiomycota</taxon>
        <taxon>Agaricomycotina</taxon>
        <taxon>Agaricomycetes</taxon>
        <taxon>Agaricomycetidae</taxon>
        <taxon>Agaricales</taxon>
        <taxon>Marasmiineae</taxon>
        <taxon>Mycenaceae</taxon>
        <taxon>Mycena</taxon>
    </lineage>
</organism>
<evidence type="ECO:0000313" key="2">
    <source>
        <dbReference type="EMBL" id="KAJ7193492.1"/>
    </source>
</evidence>
<reference evidence="2" key="1">
    <citation type="submission" date="2023-03" db="EMBL/GenBank/DDBJ databases">
        <title>Massive genome expansion in bonnet fungi (Mycena s.s.) driven by repeated elements and novel gene families across ecological guilds.</title>
        <authorList>
            <consortium name="Lawrence Berkeley National Laboratory"/>
            <person name="Harder C.B."/>
            <person name="Miyauchi S."/>
            <person name="Viragh M."/>
            <person name="Kuo A."/>
            <person name="Thoen E."/>
            <person name="Andreopoulos B."/>
            <person name="Lu D."/>
            <person name="Skrede I."/>
            <person name="Drula E."/>
            <person name="Henrissat B."/>
            <person name="Morin E."/>
            <person name="Kohler A."/>
            <person name="Barry K."/>
            <person name="LaButti K."/>
            <person name="Morin E."/>
            <person name="Salamov A."/>
            <person name="Lipzen A."/>
            <person name="Mereny Z."/>
            <person name="Hegedus B."/>
            <person name="Baldrian P."/>
            <person name="Stursova M."/>
            <person name="Weitz H."/>
            <person name="Taylor A."/>
            <person name="Grigoriev I.V."/>
            <person name="Nagy L.G."/>
            <person name="Martin F."/>
            <person name="Kauserud H."/>
        </authorList>
    </citation>
    <scope>NUCLEOTIDE SEQUENCE</scope>
    <source>
        <strain evidence="2">9144</strain>
    </source>
</reference>
<keyword evidence="3" id="KW-1185">Reference proteome</keyword>
<proteinExistence type="predicted"/>
<name>A0AAD6UWC1_9AGAR</name>
<dbReference type="EMBL" id="JARJCW010000108">
    <property type="protein sequence ID" value="KAJ7193492.1"/>
    <property type="molecule type" value="Genomic_DNA"/>
</dbReference>
<feature type="region of interest" description="Disordered" evidence="1">
    <location>
        <begin position="225"/>
        <end position="263"/>
    </location>
</feature>
<comment type="caution">
    <text evidence="2">The sequence shown here is derived from an EMBL/GenBank/DDBJ whole genome shotgun (WGS) entry which is preliminary data.</text>
</comment>
<sequence>MPPHRLARRSWQTIPCSVSERWFDVPAGRRRRHAGRLVFDHWQRLAPERRIEVFDLDLWGAPNILPCWNLATLPTSRLLGPRRIVQHVLESNAALFVPPCRDPTPRMLACTSWRGDYLPRLALKVPPADVDSLAHEDAVLAHCLPTVAQLVRCINASMSRSAYARTACSTTSRLGRAVLLNERAGAVIDELKRTCATWAGTQSRSVTAFSVKRRFPALDQQIQRHGAHGHAPAGQRPRAQCAPAGARSDTRHVGTRDDAPTPASTVRSTMLRVLIADPPRCAARDKCACVRVSRTQG</sequence>
<dbReference type="AlphaFoldDB" id="A0AAD6UWC1"/>